<comment type="caution">
    <text evidence="1">The sequence shown here is derived from an EMBL/GenBank/DDBJ whole genome shotgun (WGS) entry which is preliminary data.</text>
</comment>
<organism evidence="1 2">
    <name type="scientific">Hydrogeniiclostridium mannosilyticum</name>
    <dbReference type="NCBI Taxonomy" id="2764322"/>
    <lineage>
        <taxon>Bacteria</taxon>
        <taxon>Bacillati</taxon>
        <taxon>Bacillota</taxon>
        <taxon>Clostridia</taxon>
        <taxon>Eubacteriales</taxon>
        <taxon>Acutalibacteraceae</taxon>
        <taxon>Hydrogeniiclostridium</taxon>
    </lineage>
</organism>
<name>A0A328UF07_9FIRM</name>
<dbReference type="Proteomes" id="UP000249377">
    <property type="component" value="Unassembled WGS sequence"/>
</dbReference>
<protein>
    <submittedName>
        <fullName evidence="1">DUF3343 domain-containing protein</fullName>
    </submittedName>
</protein>
<keyword evidence="2" id="KW-1185">Reference proteome</keyword>
<proteinExistence type="predicted"/>
<sequence length="61" mass="6745">MKARDVLFRNGIKAYVERAQHREDAGCGYGVFVPSRTDEAQAILERAGIRVLGRAERVGAL</sequence>
<gene>
    <name evidence="1" type="ORF">DPQ25_07220</name>
</gene>
<accession>A0A328UF07</accession>
<dbReference type="EMBL" id="QLYR01000003">
    <property type="protein sequence ID" value="RAQ29342.1"/>
    <property type="molecule type" value="Genomic_DNA"/>
</dbReference>
<evidence type="ECO:0000313" key="2">
    <source>
        <dbReference type="Proteomes" id="UP000249377"/>
    </source>
</evidence>
<evidence type="ECO:0000313" key="1">
    <source>
        <dbReference type="EMBL" id="RAQ29342.1"/>
    </source>
</evidence>
<reference evidence="1 2" key="1">
    <citation type="submission" date="2018-06" db="EMBL/GenBank/DDBJ databases">
        <title>Noncontiguous genome sequence of Ruminococcaceae bacterium ASD2818.</title>
        <authorList>
            <person name="Chaplin A.V."/>
            <person name="Sokolova S.R."/>
            <person name="Kochetkova T.O."/>
            <person name="Goltsov A.Y."/>
            <person name="Trofimov D.Y."/>
            <person name="Efimov B.A."/>
        </authorList>
    </citation>
    <scope>NUCLEOTIDE SEQUENCE [LARGE SCALE GENOMIC DNA]</scope>
    <source>
        <strain evidence="1 2">ASD2818</strain>
    </source>
</reference>
<dbReference type="AlphaFoldDB" id="A0A328UF07"/>